<feature type="domain" description="Outer membrane protein beta-barrel" evidence="3">
    <location>
        <begin position="8"/>
        <end position="146"/>
    </location>
</feature>
<protein>
    <recommendedName>
        <fullName evidence="3">Outer membrane protein beta-barrel domain-containing protein</fullName>
    </recommendedName>
</protein>
<evidence type="ECO:0000259" key="3">
    <source>
        <dbReference type="Pfam" id="PF13505"/>
    </source>
</evidence>
<dbReference type="EMBL" id="PXNP01000053">
    <property type="protein sequence ID" value="PSF08174.1"/>
    <property type="molecule type" value="Genomic_DNA"/>
</dbReference>
<name>A0A2T1KDF0_9GAMM</name>
<dbReference type="SUPFAM" id="SSF56925">
    <property type="entry name" value="OMPA-like"/>
    <property type="match status" value="1"/>
</dbReference>
<dbReference type="AlphaFoldDB" id="A0A2T1KDF0"/>
<evidence type="ECO:0000256" key="2">
    <source>
        <dbReference type="SAM" id="SignalP"/>
    </source>
</evidence>
<feature type="chain" id="PRO_5015423889" description="Outer membrane protein beta-barrel domain-containing protein" evidence="2">
    <location>
        <begin position="22"/>
        <end position="189"/>
    </location>
</feature>
<dbReference type="Pfam" id="PF13505">
    <property type="entry name" value="OMP_b-brl"/>
    <property type="match status" value="1"/>
</dbReference>
<feature type="signal peptide" evidence="2">
    <location>
        <begin position="1"/>
        <end position="21"/>
    </location>
</feature>
<evidence type="ECO:0000313" key="4">
    <source>
        <dbReference type="EMBL" id="PSF08174.1"/>
    </source>
</evidence>
<keyword evidence="5" id="KW-1185">Reference proteome</keyword>
<keyword evidence="1 2" id="KW-0732">Signal</keyword>
<evidence type="ECO:0000313" key="5">
    <source>
        <dbReference type="Proteomes" id="UP000239866"/>
    </source>
</evidence>
<comment type="caution">
    <text evidence="4">The sequence shown here is derived from an EMBL/GenBank/DDBJ whole genome shotgun (WGS) entry which is preliminary data.</text>
</comment>
<dbReference type="Proteomes" id="UP000239866">
    <property type="component" value="Unassembled WGS sequence"/>
</dbReference>
<gene>
    <name evidence="4" type="ORF">C7H09_08350</name>
</gene>
<dbReference type="InterPro" id="IPR011250">
    <property type="entry name" value="OMP/PagP_B-barrel"/>
</dbReference>
<organism evidence="4 5">
    <name type="scientific">Marinobacter fuscus</name>
    <dbReference type="NCBI Taxonomy" id="2109942"/>
    <lineage>
        <taxon>Bacteria</taxon>
        <taxon>Pseudomonadati</taxon>
        <taxon>Pseudomonadota</taxon>
        <taxon>Gammaproteobacteria</taxon>
        <taxon>Pseudomonadales</taxon>
        <taxon>Marinobacteraceae</taxon>
        <taxon>Marinobacter</taxon>
    </lineage>
</organism>
<evidence type="ECO:0000256" key="1">
    <source>
        <dbReference type="ARBA" id="ARBA00022729"/>
    </source>
</evidence>
<reference evidence="4 5" key="1">
    <citation type="submission" date="2018-03" db="EMBL/GenBank/DDBJ databases">
        <title>Marinobacter brunus sp. nov., a marine bacterium of Gamma-proteobacteria isolated from the surface seawater of the South China Sea.</title>
        <authorList>
            <person name="Cheng H."/>
            <person name="Wu Y.-H."/>
            <person name="Xamxidin M."/>
            <person name="Xu X.-W."/>
        </authorList>
    </citation>
    <scope>NUCLEOTIDE SEQUENCE [LARGE SCALE GENOMIC DNA]</scope>
    <source>
        <strain evidence="4 5">NH169-3</strain>
    </source>
</reference>
<sequence>MKTVMKSLVLATAVFSTAASADLSYTYAEGGAAILMPSGQTLMGFDVRGSYLATENIFAYGGFRLLSDDYDYTNWHIGAGYRHPIDAKTDVWAGVNLEYQEFEIEYCNFFGCASGSFDDTAPAIRGGLRHQLNEQIEVGASARYVTGDADYLGLTGQGRYFIQKNLSATAEVDLQDGDFGLFGGVTFFF</sequence>
<accession>A0A2T1KDF0</accession>
<proteinExistence type="predicted"/>
<dbReference type="RefSeq" id="WP_106762100.1">
    <property type="nucleotide sequence ID" value="NZ_PXNP01000053.1"/>
</dbReference>
<dbReference type="InterPro" id="IPR027385">
    <property type="entry name" value="Beta-barrel_OMP"/>
</dbReference>